<evidence type="ECO:0000313" key="5">
    <source>
        <dbReference type="EMBL" id="MBT0993848.1"/>
    </source>
</evidence>
<keyword evidence="6" id="KW-1185">Reference proteome</keyword>
<dbReference type="SUPFAM" id="SSF47413">
    <property type="entry name" value="lambda repressor-like DNA-binding domains"/>
    <property type="match status" value="1"/>
</dbReference>
<dbReference type="PANTHER" id="PTHR30146">
    <property type="entry name" value="LACI-RELATED TRANSCRIPTIONAL REPRESSOR"/>
    <property type="match status" value="1"/>
</dbReference>
<evidence type="ECO:0000256" key="2">
    <source>
        <dbReference type="ARBA" id="ARBA00023125"/>
    </source>
</evidence>
<dbReference type="PROSITE" id="PS00356">
    <property type="entry name" value="HTH_LACI_1"/>
    <property type="match status" value="1"/>
</dbReference>
<evidence type="ECO:0000256" key="3">
    <source>
        <dbReference type="ARBA" id="ARBA00023163"/>
    </source>
</evidence>
<dbReference type="RefSeq" id="WP_214348085.1">
    <property type="nucleotide sequence ID" value="NZ_JAHBOH010000001.1"/>
</dbReference>
<dbReference type="Gene3D" id="1.10.260.40">
    <property type="entry name" value="lambda repressor-like DNA-binding domains"/>
    <property type="match status" value="1"/>
</dbReference>
<dbReference type="CDD" id="cd01392">
    <property type="entry name" value="HTH_LacI"/>
    <property type="match status" value="1"/>
</dbReference>
<evidence type="ECO:0000259" key="4">
    <source>
        <dbReference type="PROSITE" id="PS50932"/>
    </source>
</evidence>
<dbReference type="InterPro" id="IPR046335">
    <property type="entry name" value="LacI/GalR-like_sensor"/>
</dbReference>
<dbReference type="InterPro" id="IPR000843">
    <property type="entry name" value="HTH_LacI"/>
</dbReference>
<keyword evidence="2" id="KW-0238">DNA-binding</keyword>
<dbReference type="InterPro" id="IPR010982">
    <property type="entry name" value="Lambda_DNA-bd_dom_sf"/>
</dbReference>
<dbReference type="Proteomes" id="UP000722125">
    <property type="component" value="Unassembled WGS sequence"/>
</dbReference>
<organism evidence="5 6">
    <name type="scientific">Cellulomonas fulva</name>
    <dbReference type="NCBI Taxonomy" id="2835530"/>
    <lineage>
        <taxon>Bacteria</taxon>
        <taxon>Bacillati</taxon>
        <taxon>Actinomycetota</taxon>
        <taxon>Actinomycetes</taxon>
        <taxon>Micrococcales</taxon>
        <taxon>Cellulomonadaceae</taxon>
        <taxon>Cellulomonas</taxon>
    </lineage>
</organism>
<dbReference type="PROSITE" id="PS50932">
    <property type="entry name" value="HTH_LACI_2"/>
    <property type="match status" value="1"/>
</dbReference>
<dbReference type="PANTHER" id="PTHR30146:SF109">
    <property type="entry name" value="HTH-TYPE TRANSCRIPTIONAL REGULATOR GALS"/>
    <property type="match status" value="1"/>
</dbReference>
<name>A0ABS5TXG2_9CELL</name>
<evidence type="ECO:0000313" key="6">
    <source>
        <dbReference type="Proteomes" id="UP000722125"/>
    </source>
</evidence>
<dbReference type="SUPFAM" id="SSF53822">
    <property type="entry name" value="Periplasmic binding protein-like I"/>
    <property type="match status" value="1"/>
</dbReference>
<gene>
    <name evidence="5" type="ORF">KIN34_06050</name>
</gene>
<protein>
    <submittedName>
        <fullName evidence="5">LacI family transcriptional regulator</fullName>
    </submittedName>
</protein>
<proteinExistence type="predicted"/>
<accession>A0ABS5TXG2</accession>
<keyword evidence="1" id="KW-0805">Transcription regulation</keyword>
<reference evidence="5 6" key="1">
    <citation type="submission" date="2021-05" db="EMBL/GenBank/DDBJ databases">
        <title>Description of Cellulomonas sp. DKR-3 sp. nov.</title>
        <authorList>
            <person name="Dahal R.H."/>
            <person name="Chaudhary D.K."/>
        </authorList>
    </citation>
    <scope>NUCLEOTIDE SEQUENCE [LARGE SCALE GENOMIC DNA]</scope>
    <source>
        <strain evidence="5 6">DKR-3</strain>
    </source>
</reference>
<dbReference type="InterPro" id="IPR028082">
    <property type="entry name" value="Peripla_BP_I"/>
</dbReference>
<keyword evidence="3" id="KW-0804">Transcription</keyword>
<feature type="domain" description="HTH lacI-type" evidence="4">
    <location>
        <begin position="9"/>
        <end position="63"/>
    </location>
</feature>
<dbReference type="EMBL" id="JAHBOH010000001">
    <property type="protein sequence ID" value="MBT0993848.1"/>
    <property type="molecule type" value="Genomic_DNA"/>
</dbReference>
<dbReference type="Pfam" id="PF00356">
    <property type="entry name" value="LacI"/>
    <property type="match status" value="1"/>
</dbReference>
<dbReference type="Pfam" id="PF13377">
    <property type="entry name" value="Peripla_BP_3"/>
    <property type="match status" value="1"/>
</dbReference>
<comment type="caution">
    <text evidence="5">The sequence shown here is derived from an EMBL/GenBank/DDBJ whole genome shotgun (WGS) entry which is preliminary data.</text>
</comment>
<evidence type="ECO:0000256" key="1">
    <source>
        <dbReference type="ARBA" id="ARBA00023015"/>
    </source>
</evidence>
<dbReference type="SMART" id="SM00354">
    <property type="entry name" value="HTH_LACI"/>
    <property type="match status" value="1"/>
</dbReference>
<sequence>MTPPPHRRPSVTDVARVAGVSVGTVSNVLNRPDAVAPATRERVQAAIAELGFVRNGPARQLRRGAITTVGALLLDIRNPFFTDVARGIEDRLTVDDHTLMLASSDDDPAREAKYLHLFEEHGVLGLLVVPTSRSLEHLVEMQRRGVAVVLLDAPSTIAGMSSVSVDDEAGGELAAAHLLAQGHRRIVFLNGPHAIRQCEARRAGVDRAVRAAGLDPADVVEEVPLASLDAAGGDQALGGWVDAHDGATPDAVFCVNDLVAVGVQRHLRRRGGTDLLRRTAIVGYDDIEIAGELAVPLTSVRQPTHEMGYEATELLLRQAAGQPARHTVFQPELVVRASSTS</sequence>
<dbReference type="Gene3D" id="3.40.50.2300">
    <property type="match status" value="2"/>
</dbReference>